<evidence type="ECO:0000313" key="1">
    <source>
        <dbReference type="EMBL" id="WMW66321.1"/>
    </source>
</evidence>
<accession>A0ABY9R3I4</accession>
<proteinExistence type="predicted"/>
<dbReference type="RefSeq" id="WP_309542224.1">
    <property type="nucleotide sequence ID" value="NZ_CP133659.1"/>
</dbReference>
<organism evidence="1 2">
    <name type="scientific">Nitratidesulfovibrio liaohensis</name>
    <dbReference type="NCBI Taxonomy" id="2604158"/>
    <lineage>
        <taxon>Bacteria</taxon>
        <taxon>Pseudomonadati</taxon>
        <taxon>Thermodesulfobacteriota</taxon>
        <taxon>Desulfovibrionia</taxon>
        <taxon>Desulfovibrionales</taxon>
        <taxon>Desulfovibrionaceae</taxon>
        <taxon>Nitratidesulfovibrio</taxon>
    </lineage>
</organism>
<sequence length="62" mass="7105">MTDQHNDKPTEAADNLVSQNYHLHVSLLARIEKARRSMWPDLPTKVEAVRRLLDFGLSSKGF</sequence>
<dbReference type="Proteomes" id="UP001180616">
    <property type="component" value="Chromosome"/>
</dbReference>
<evidence type="ECO:0000313" key="2">
    <source>
        <dbReference type="Proteomes" id="UP001180616"/>
    </source>
</evidence>
<gene>
    <name evidence="1" type="ORF">KPS_000888</name>
</gene>
<keyword evidence="2" id="KW-1185">Reference proteome</keyword>
<protein>
    <submittedName>
        <fullName evidence="1">Uncharacterized protein</fullName>
    </submittedName>
</protein>
<name>A0ABY9R3I4_9BACT</name>
<dbReference type="EMBL" id="CP133659">
    <property type="protein sequence ID" value="WMW66321.1"/>
    <property type="molecule type" value="Genomic_DNA"/>
</dbReference>
<reference evidence="1" key="1">
    <citation type="submission" date="2023-09" db="EMBL/GenBank/DDBJ databases">
        <authorList>
            <consortium name="CW5 consortium"/>
            <person name="Lu C.-W."/>
        </authorList>
    </citation>
    <scope>NUCLEOTIDE SEQUENCE</scope>
    <source>
        <strain evidence="1">KPS</strain>
    </source>
</reference>